<proteinExistence type="predicted"/>
<dbReference type="FunFam" id="3.30.60.90:FF:000014">
    <property type="entry name" value="E3 ubiquitin-protein ligase PRT1"/>
    <property type="match status" value="1"/>
</dbReference>
<comment type="caution">
    <text evidence="8">The sequence shown here is derived from an EMBL/GenBank/DDBJ whole genome shotgun (WGS) entry which is preliminary data.</text>
</comment>
<dbReference type="FunFam" id="3.30.40.10:FF:000605">
    <property type="entry name" value="E3 ubiquitin-protein ligase PRT1"/>
    <property type="match status" value="1"/>
</dbReference>
<evidence type="ECO:0000256" key="2">
    <source>
        <dbReference type="ARBA" id="ARBA00022771"/>
    </source>
</evidence>
<dbReference type="PROSITE" id="PS50089">
    <property type="entry name" value="ZF_RING_2"/>
    <property type="match status" value="2"/>
</dbReference>
<name>A0A8T1R313_CARIL</name>
<accession>A0A8T1R313</accession>
<dbReference type="InterPro" id="IPR027370">
    <property type="entry name" value="Znf-RING_euk"/>
</dbReference>
<dbReference type="InterPro" id="IPR017907">
    <property type="entry name" value="Znf_RING_CS"/>
</dbReference>
<dbReference type="PANTHER" id="PTHR15898">
    <property type="entry name" value="BIFUNCTIONAL APOPTOSIS REGULATOR"/>
    <property type="match status" value="1"/>
</dbReference>
<feature type="compositionally biased region" description="Polar residues" evidence="5">
    <location>
        <begin position="383"/>
        <end position="408"/>
    </location>
</feature>
<dbReference type="EMBL" id="CM031827">
    <property type="protein sequence ID" value="KAG6722072.1"/>
    <property type="molecule type" value="Genomic_DNA"/>
</dbReference>
<feature type="domain" description="RING-type" evidence="6">
    <location>
        <begin position="21"/>
        <end position="61"/>
    </location>
</feature>
<dbReference type="PROSITE" id="PS00518">
    <property type="entry name" value="ZF_RING_1"/>
    <property type="match status" value="1"/>
</dbReference>
<dbReference type="GO" id="GO:0008270">
    <property type="term" value="F:zinc ion binding"/>
    <property type="evidence" value="ECO:0007669"/>
    <property type="project" value="UniProtKB-KW"/>
</dbReference>
<dbReference type="Pfam" id="PF13920">
    <property type="entry name" value="zf-C3HC4_3"/>
    <property type="match status" value="1"/>
</dbReference>
<keyword evidence="1" id="KW-0479">Metal-binding</keyword>
<protein>
    <recommendedName>
        <fullName evidence="11">E3 ubiquitin-protein ligase PRT1</fullName>
    </recommendedName>
</protein>
<dbReference type="EMBL" id="CM031811">
    <property type="protein sequence ID" value="KAG6661081.1"/>
    <property type="molecule type" value="Genomic_DNA"/>
</dbReference>
<evidence type="ECO:0000259" key="6">
    <source>
        <dbReference type="PROSITE" id="PS50089"/>
    </source>
</evidence>
<evidence type="ECO:0000256" key="4">
    <source>
        <dbReference type="PROSITE-ProRule" id="PRU00228"/>
    </source>
</evidence>
<evidence type="ECO:0000313" key="8">
    <source>
        <dbReference type="EMBL" id="KAG6661077.1"/>
    </source>
</evidence>
<feature type="domain" description="ZZ-type" evidence="7">
    <location>
        <begin position="296"/>
        <end position="360"/>
    </location>
</feature>
<keyword evidence="10" id="KW-1185">Reference proteome</keyword>
<evidence type="ECO:0008006" key="11">
    <source>
        <dbReference type="Google" id="ProtNLM"/>
    </source>
</evidence>
<dbReference type="PANTHER" id="PTHR15898:SF13">
    <property type="entry name" value="BIFUNCTIONAL APOPTOSIS REGULATOR"/>
    <property type="match status" value="1"/>
</dbReference>
<feature type="domain" description="RING-type" evidence="6">
    <location>
        <begin position="194"/>
        <end position="232"/>
    </location>
</feature>
<dbReference type="Proteomes" id="UP000811609">
    <property type="component" value="Chromosome 3"/>
</dbReference>
<dbReference type="CDD" id="cd02338">
    <property type="entry name" value="ZZ_PCMF_like"/>
    <property type="match status" value="1"/>
</dbReference>
<evidence type="ECO:0000256" key="1">
    <source>
        <dbReference type="ARBA" id="ARBA00022723"/>
    </source>
</evidence>
<dbReference type="Pfam" id="PF00569">
    <property type="entry name" value="ZZ"/>
    <property type="match status" value="1"/>
</dbReference>
<dbReference type="PROSITE" id="PS50135">
    <property type="entry name" value="ZF_ZZ_2"/>
    <property type="match status" value="1"/>
</dbReference>
<dbReference type="EMBL" id="CM031811">
    <property type="protein sequence ID" value="KAG6661078.1"/>
    <property type="molecule type" value="Genomic_DNA"/>
</dbReference>
<evidence type="ECO:0000256" key="3">
    <source>
        <dbReference type="ARBA" id="ARBA00022833"/>
    </source>
</evidence>
<feature type="region of interest" description="Disordered" evidence="5">
    <location>
        <begin position="363"/>
        <end position="408"/>
    </location>
</feature>
<reference evidence="8" key="1">
    <citation type="submission" date="2020-12" db="EMBL/GenBank/DDBJ databases">
        <title>WGS assembly of Carya illinoinensis cv. Pawnee.</title>
        <authorList>
            <person name="Platts A."/>
            <person name="Shu S."/>
            <person name="Wright S."/>
            <person name="Barry K."/>
            <person name="Edger P."/>
            <person name="Pires J.C."/>
            <person name="Schmutz J."/>
        </authorList>
    </citation>
    <scope>NUCLEOTIDE SEQUENCE</scope>
    <source>
        <tissue evidence="8">Leaf</tissue>
    </source>
</reference>
<dbReference type="FunFam" id="3.30.40.10:FF:000489">
    <property type="entry name" value="E3 ubiquitin-protein ligase PRT1"/>
    <property type="match status" value="1"/>
</dbReference>
<dbReference type="EMBL" id="CM031827">
    <property type="protein sequence ID" value="KAG6722074.1"/>
    <property type="molecule type" value="Genomic_DNA"/>
</dbReference>
<sequence>MEDPNTHDNVDSEKISESFLCCVCLELLYKPVVLSCGHISCFWCVHKSMDTLHESHCPICRHPYNHFPTICQMLHLLLLKEYPIAYKRRENQILEEEKEMGIFSPQFNSQAYNHGGNPASLSTMGFESKSPSDSLSTRKGEPYANLELLNSDSQVQDDGVCALIEIRSGNSEVIGNVSLKENTSKQVLVSDVLCLACKQLLFHPVVLNCGHVYCESCIIIPAGEMLKCQVCQTLHPRGFPKVCLELDHYLEENFPKEYVRRRDAVQLKQVVIECSTESCKQGKNLPRLTVPHPNAHFGVGCDSCGIVPIIGDRYRCKDCVEKIGFDLCGDCYNTCSKLPGRFNQQHTTEHKFELIRLQVDAYASEDSENGSPPPALPGDAQENADSGSAANVTSTDGGEDQTGSQSTS</sequence>
<reference evidence="9" key="2">
    <citation type="submission" date="2021-01" db="EMBL/GenBank/DDBJ databases">
        <authorList>
            <person name="Lovell J.T."/>
            <person name="Bentley N."/>
            <person name="Bhattarai G."/>
            <person name="Jenkins J.W."/>
            <person name="Sreedasyam A."/>
            <person name="Alarcon Y."/>
            <person name="Bock C."/>
            <person name="Boston L."/>
            <person name="Carlson J."/>
            <person name="Cervantes K."/>
            <person name="Clermont K."/>
            <person name="Krom N."/>
            <person name="Kubenka K."/>
            <person name="Mamidi S."/>
            <person name="Mattison C."/>
            <person name="Monteros M."/>
            <person name="Pisani C."/>
            <person name="Plott C."/>
            <person name="Rajasekar S."/>
            <person name="Rhein H.S."/>
            <person name="Rohla C."/>
            <person name="Song M."/>
            <person name="Hilaire R.S."/>
            <person name="Shu S."/>
            <person name="Wells L."/>
            <person name="Wang X."/>
            <person name="Webber J."/>
            <person name="Heerema R.J."/>
            <person name="Klein P."/>
            <person name="Conner P."/>
            <person name="Grauke L."/>
            <person name="Grimwood J."/>
            <person name="Schmutz J."/>
            <person name="Randall J.J."/>
        </authorList>
    </citation>
    <scope>NUCLEOTIDE SEQUENCE</scope>
    <source>
        <tissue evidence="9">Leaf</tissue>
    </source>
</reference>
<dbReference type="InterPro" id="IPR001841">
    <property type="entry name" value="Znf_RING"/>
</dbReference>
<keyword evidence="3" id="KW-0862">Zinc</keyword>
<evidence type="ECO:0000256" key="5">
    <source>
        <dbReference type="SAM" id="MobiDB-lite"/>
    </source>
</evidence>
<dbReference type="GO" id="GO:0043161">
    <property type="term" value="P:proteasome-mediated ubiquitin-dependent protein catabolic process"/>
    <property type="evidence" value="ECO:0007669"/>
    <property type="project" value="TreeGrafter"/>
</dbReference>
<organism evidence="8 10">
    <name type="scientific">Carya illinoinensis</name>
    <name type="common">Pecan</name>
    <dbReference type="NCBI Taxonomy" id="32201"/>
    <lineage>
        <taxon>Eukaryota</taxon>
        <taxon>Viridiplantae</taxon>
        <taxon>Streptophyta</taxon>
        <taxon>Embryophyta</taxon>
        <taxon>Tracheophyta</taxon>
        <taxon>Spermatophyta</taxon>
        <taxon>Magnoliopsida</taxon>
        <taxon>eudicotyledons</taxon>
        <taxon>Gunneridae</taxon>
        <taxon>Pentapetalae</taxon>
        <taxon>rosids</taxon>
        <taxon>fabids</taxon>
        <taxon>Fagales</taxon>
        <taxon>Juglandaceae</taxon>
        <taxon>Carya</taxon>
    </lineage>
</organism>
<keyword evidence="2 4" id="KW-0863">Zinc-finger</keyword>
<dbReference type="EMBL" id="CM031811">
    <property type="protein sequence ID" value="KAG6661077.1"/>
    <property type="molecule type" value="Genomic_DNA"/>
</dbReference>
<evidence type="ECO:0000313" key="10">
    <source>
        <dbReference type="Proteomes" id="UP000811609"/>
    </source>
</evidence>
<gene>
    <name evidence="8" type="ORF">CIPAW_03G149600</name>
    <name evidence="9" type="ORF">I3842_03G143200</name>
</gene>
<dbReference type="AlphaFoldDB" id="A0A8T1R313"/>
<dbReference type="EMBL" id="CM031811">
    <property type="protein sequence ID" value="KAG6661079.1"/>
    <property type="molecule type" value="Genomic_DNA"/>
</dbReference>
<dbReference type="Pfam" id="PF13445">
    <property type="entry name" value="zf-RING_UBOX"/>
    <property type="match status" value="1"/>
</dbReference>
<evidence type="ECO:0000259" key="7">
    <source>
        <dbReference type="PROSITE" id="PS50135"/>
    </source>
</evidence>
<dbReference type="EMBL" id="CM031827">
    <property type="protein sequence ID" value="KAG6722073.1"/>
    <property type="molecule type" value="Genomic_DNA"/>
</dbReference>
<dbReference type="SMART" id="SM00184">
    <property type="entry name" value="RING"/>
    <property type="match status" value="2"/>
</dbReference>
<dbReference type="EMBL" id="CM031811">
    <property type="protein sequence ID" value="KAG6661080.1"/>
    <property type="molecule type" value="Genomic_DNA"/>
</dbReference>
<dbReference type="GO" id="GO:0061630">
    <property type="term" value="F:ubiquitin protein ligase activity"/>
    <property type="evidence" value="ECO:0007669"/>
    <property type="project" value="TreeGrafter"/>
</dbReference>
<dbReference type="Proteomes" id="UP000811246">
    <property type="component" value="Chromosome 3"/>
</dbReference>
<evidence type="ECO:0000313" key="9">
    <source>
        <dbReference type="EMBL" id="KAG6722072.1"/>
    </source>
</evidence>
<dbReference type="InterPro" id="IPR000433">
    <property type="entry name" value="Znf_ZZ"/>
</dbReference>